<dbReference type="InterPro" id="IPR038765">
    <property type="entry name" value="Papain-like_cys_pep_sf"/>
</dbReference>
<keyword evidence="1" id="KW-0378">Hydrolase</keyword>
<keyword evidence="1" id="KW-0963">Cytoplasm</keyword>
<evidence type="ECO:0000256" key="1">
    <source>
        <dbReference type="RuleBase" id="RU363115"/>
    </source>
</evidence>
<dbReference type="InterPro" id="IPR046792">
    <property type="entry name" value="Peptidase_C54_cat"/>
</dbReference>
<sequence length="117" mass="12993">MAPCRPPHCTAVDAAPRRRLRHARMTRARSRRRRMGKEETKRWGDPGAVVAGLYSSASTANLMLTAGYPQLLYTFPQSISITGGRPSSLYYFVGAQGDGLFYLEPHHCAHLYPSDPS</sequence>
<dbReference type="GO" id="GO:0005737">
    <property type="term" value="C:cytoplasm"/>
    <property type="evidence" value="ECO:0007669"/>
    <property type="project" value="UniProtKB-SubCell"/>
</dbReference>
<dbReference type="GO" id="GO:0005634">
    <property type="term" value="C:nucleus"/>
    <property type="evidence" value="ECO:0007669"/>
    <property type="project" value="UniProtKB-SubCell"/>
</dbReference>
<proteinExistence type="inferred from homology"/>
<dbReference type="AlphaFoldDB" id="A0AAD7GZ67"/>
<comment type="similarity">
    <text evidence="1">Belongs to the peptidase C54 family.</text>
</comment>
<feature type="domain" description="Peptidase C54 catalytic" evidence="3">
    <location>
        <begin position="72"/>
        <end position="112"/>
    </location>
</feature>
<dbReference type="Proteomes" id="UP001215598">
    <property type="component" value="Unassembled WGS sequence"/>
</dbReference>
<dbReference type="SUPFAM" id="SSF54001">
    <property type="entry name" value="Cysteine proteinases"/>
    <property type="match status" value="1"/>
</dbReference>
<evidence type="ECO:0000313" key="4">
    <source>
        <dbReference type="EMBL" id="KAJ7708582.1"/>
    </source>
</evidence>
<dbReference type="GO" id="GO:0019786">
    <property type="term" value="F:protein-phosphatidylethanolamide deconjugating activity"/>
    <property type="evidence" value="ECO:0007669"/>
    <property type="project" value="InterPro"/>
</dbReference>
<accession>A0AAD7GZ67</accession>
<organism evidence="4 5">
    <name type="scientific">Mycena metata</name>
    <dbReference type="NCBI Taxonomy" id="1033252"/>
    <lineage>
        <taxon>Eukaryota</taxon>
        <taxon>Fungi</taxon>
        <taxon>Dikarya</taxon>
        <taxon>Basidiomycota</taxon>
        <taxon>Agaricomycotina</taxon>
        <taxon>Agaricomycetes</taxon>
        <taxon>Agaricomycetidae</taxon>
        <taxon>Agaricales</taxon>
        <taxon>Marasmiineae</taxon>
        <taxon>Mycenaceae</taxon>
        <taxon>Mycena</taxon>
    </lineage>
</organism>
<reference evidence="4" key="1">
    <citation type="submission" date="2023-03" db="EMBL/GenBank/DDBJ databases">
        <title>Massive genome expansion in bonnet fungi (Mycena s.s.) driven by repeated elements and novel gene families across ecological guilds.</title>
        <authorList>
            <consortium name="Lawrence Berkeley National Laboratory"/>
            <person name="Harder C.B."/>
            <person name="Miyauchi S."/>
            <person name="Viragh M."/>
            <person name="Kuo A."/>
            <person name="Thoen E."/>
            <person name="Andreopoulos B."/>
            <person name="Lu D."/>
            <person name="Skrede I."/>
            <person name="Drula E."/>
            <person name="Henrissat B."/>
            <person name="Morin E."/>
            <person name="Kohler A."/>
            <person name="Barry K."/>
            <person name="LaButti K."/>
            <person name="Morin E."/>
            <person name="Salamov A."/>
            <person name="Lipzen A."/>
            <person name="Mereny Z."/>
            <person name="Hegedus B."/>
            <person name="Baldrian P."/>
            <person name="Stursova M."/>
            <person name="Weitz H."/>
            <person name="Taylor A."/>
            <person name="Grigoriev I.V."/>
            <person name="Nagy L.G."/>
            <person name="Martin F."/>
            <person name="Kauserud H."/>
        </authorList>
    </citation>
    <scope>NUCLEOTIDE SEQUENCE</scope>
    <source>
        <strain evidence="4">CBHHK182m</strain>
    </source>
</reference>
<feature type="compositionally biased region" description="Basic residues" evidence="2">
    <location>
        <begin position="17"/>
        <end position="35"/>
    </location>
</feature>
<evidence type="ECO:0000256" key="2">
    <source>
        <dbReference type="SAM" id="MobiDB-lite"/>
    </source>
</evidence>
<keyword evidence="1" id="KW-0645">Protease</keyword>
<protein>
    <recommendedName>
        <fullName evidence="1">Cysteine protease</fullName>
        <ecNumber evidence="1">3.4.22.-</ecNumber>
    </recommendedName>
</protein>
<gene>
    <name evidence="4" type="ORF">B0H16DRAFT_1632252</name>
</gene>
<name>A0AAD7GZ67_9AGAR</name>
<keyword evidence="5" id="KW-1185">Reference proteome</keyword>
<dbReference type="EC" id="3.4.22.-" evidence="1"/>
<dbReference type="Pfam" id="PF03416">
    <property type="entry name" value="Peptidase_C54"/>
    <property type="match status" value="1"/>
</dbReference>
<comment type="function">
    <text evidence="1">Required for selective autophagic degradation of the nucleus (nucleophagy) as well as for mitophagy which contributes to regulate mitochondrial quantity and quality by eliminating the mitochondria to a basal level to fulfill cellular energy requirements and preventing excess ROS production.</text>
</comment>
<dbReference type="GO" id="GO:0008234">
    <property type="term" value="F:cysteine-type peptidase activity"/>
    <property type="evidence" value="ECO:0007669"/>
    <property type="project" value="InterPro"/>
</dbReference>
<keyword evidence="1" id="KW-0539">Nucleus</keyword>
<evidence type="ECO:0000259" key="3">
    <source>
        <dbReference type="Pfam" id="PF03416"/>
    </source>
</evidence>
<comment type="subcellular location">
    <subcellularLocation>
        <location evidence="1">Nucleus</location>
    </subcellularLocation>
    <subcellularLocation>
        <location evidence="1">Cytoplasm</location>
    </subcellularLocation>
</comment>
<dbReference type="GO" id="GO:0006508">
    <property type="term" value="P:proteolysis"/>
    <property type="evidence" value="ECO:0007669"/>
    <property type="project" value="UniProtKB-KW"/>
</dbReference>
<feature type="region of interest" description="Disordered" evidence="2">
    <location>
        <begin position="13"/>
        <end position="41"/>
    </location>
</feature>
<comment type="caution">
    <text evidence="4">The sequence shown here is derived from an EMBL/GenBank/DDBJ whole genome shotgun (WGS) entry which is preliminary data.</text>
</comment>
<dbReference type="EMBL" id="JARKIB010000430">
    <property type="protein sequence ID" value="KAJ7708582.1"/>
    <property type="molecule type" value="Genomic_DNA"/>
</dbReference>
<evidence type="ECO:0000313" key="5">
    <source>
        <dbReference type="Proteomes" id="UP001215598"/>
    </source>
</evidence>